<feature type="transmembrane region" description="Helical" evidence="1">
    <location>
        <begin position="107"/>
        <end position="128"/>
    </location>
</feature>
<evidence type="ECO:0000313" key="3">
    <source>
        <dbReference type="EMBL" id="GAA1679355.1"/>
    </source>
</evidence>
<evidence type="ECO:0000259" key="2">
    <source>
        <dbReference type="Pfam" id="PF08044"/>
    </source>
</evidence>
<reference evidence="3 4" key="1">
    <citation type="journal article" date="2019" name="Int. J. Syst. Evol. Microbiol.">
        <title>The Global Catalogue of Microorganisms (GCM) 10K type strain sequencing project: providing services to taxonomists for standard genome sequencing and annotation.</title>
        <authorList>
            <consortium name="The Broad Institute Genomics Platform"/>
            <consortium name="The Broad Institute Genome Sequencing Center for Infectious Disease"/>
            <person name="Wu L."/>
            <person name="Ma J."/>
        </authorList>
    </citation>
    <scope>NUCLEOTIDE SEQUENCE [LARGE SCALE GENOMIC DNA]</scope>
    <source>
        <strain evidence="3 4">JCM 14307</strain>
    </source>
</reference>
<dbReference type="Pfam" id="PF08044">
    <property type="entry name" value="DUF1707"/>
    <property type="match status" value="1"/>
</dbReference>
<comment type="caution">
    <text evidence="3">The sequence shown here is derived from an EMBL/GenBank/DDBJ whole genome shotgun (WGS) entry which is preliminary data.</text>
</comment>
<keyword evidence="4" id="KW-1185">Reference proteome</keyword>
<dbReference type="InterPro" id="IPR012551">
    <property type="entry name" value="DUF1707_SHOCT-like"/>
</dbReference>
<evidence type="ECO:0000256" key="1">
    <source>
        <dbReference type="SAM" id="Phobius"/>
    </source>
</evidence>
<keyword evidence="1" id="KW-0472">Membrane</keyword>
<feature type="transmembrane region" description="Helical" evidence="1">
    <location>
        <begin position="134"/>
        <end position="154"/>
    </location>
</feature>
<sequence length="161" mass="18040">MRWMVERRPVKPADLMGRAAAAGQEARVVAARRRMANVRLTDEERRIATDELAEQFAVGRLDEAELHLRVDRLHEAVTHADLQPIFAGLPTPSLYRPTPRPTGRWRWAAFVGAVWLAAPFFLLGLVFLVFGREVAAAVFGIPALLWTAVAFRWARRGQSGS</sequence>
<evidence type="ECO:0000313" key="4">
    <source>
        <dbReference type="Proteomes" id="UP001500280"/>
    </source>
</evidence>
<feature type="domain" description="DUF1707" evidence="2">
    <location>
        <begin position="38"/>
        <end position="90"/>
    </location>
</feature>
<gene>
    <name evidence="3" type="ORF">GCM10009745_23970</name>
</gene>
<name>A0ABN2GZ98_9ACTN</name>
<accession>A0ABN2GZ98</accession>
<dbReference type="EMBL" id="BAAANF010000008">
    <property type="protein sequence ID" value="GAA1679355.1"/>
    <property type="molecule type" value="Genomic_DNA"/>
</dbReference>
<protein>
    <recommendedName>
        <fullName evidence="2">DUF1707 domain-containing protein</fullName>
    </recommendedName>
</protein>
<proteinExistence type="predicted"/>
<keyword evidence="1" id="KW-1133">Transmembrane helix</keyword>
<keyword evidence="1" id="KW-0812">Transmembrane</keyword>
<dbReference type="Proteomes" id="UP001500280">
    <property type="component" value="Unassembled WGS sequence"/>
</dbReference>
<organism evidence="3 4">
    <name type="scientific">Kribbella yunnanensis</name>
    <dbReference type="NCBI Taxonomy" id="190194"/>
    <lineage>
        <taxon>Bacteria</taxon>
        <taxon>Bacillati</taxon>
        <taxon>Actinomycetota</taxon>
        <taxon>Actinomycetes</taxon>
        <taxon>Propionibacteriales</taxon>
        <taxon>Kribbellaceae</taxon>
        <taxon>Kribbella</taxon>
    </lineage>
</organism>